<reference evidence="4 5" key="1">
    <citation type="submission" date="2023-07" db="EMBL/GenBank/DDBJ databases">
        <authorList>
            <person name="Lian W.-H."/>
        </authorList>
    </citation>
    <scope>NUCLEOTIDE SEQUENCE [LARGE SCALE GENOMIC DNA]</scope>
    <source>
        <strain evidence="4 5">SYSU DXS3180</strain>
    </source>
</reference>
<evidence type="ECO:0000256" key="2">
    <source>
        <dbReference type="ARBA" id="ARBA00022679"/>
    </source>
</evidence>
<dbReference type="Proteomes" id="UP001560573">
    <property type="component" value="Unassembled WGS sequence"/>
</dbReference>
<comment type="caution">
    <text evidence="4">The sequence shown here is derived from an EMBL/GenBank/DDBJ whole genome shotgun (WGS) entry which is preliminary data.</text>
</comment>
<feature type="domain" description="Methyltransferase" evidence="3">
    <location>
        <begin position="53"/>
        <end position="145"/>
    </location>
</feature>
<dbReference type="Pfam" id="PF13649">
    <property type="entry name" value="Methyltransf_25"/>
    <property type="match status" value="1"/>
</dbReference>
<organism evidence="4 5">
    <name type="scientific">Danxiaibacter flavus</name>
    <dbReference type="NCBI Taxonomy" id="3049108"/>
    <lineage>
        <taxon>Bacteria</taxon>
        <taxon>Pseudomonadati</taxon>
        <taxon>Bacteroidota</taxon>
        <taxon>Chitinophagia</taxon>
        <taxon>Chitinophagales</taxon>
        <taxon>Chitinophagaceae</taxon>
        <taxon>Danxiaibacter</taxon>
    </lineage>
</organism>
<dbReference type="PANTHER" id="PTHR43861:SF1">
    <property type="entry name" value="TRANS-ACONITATE 2-METHYLTRANSFERASE"/>
    <property type="match status" value="1"/>
</dbReference>
<name>A0ABV3ZLX7_9BACT</name>
<proteinExistence type="predicted"/>
<dbReference type="Gene3D" id="3.40.50.150">
    <property type="entry name" value="Vaccinia Virus protein VP39"/>
    <property type="match status" value="1"/>
</dbReference>
<evidence type="ECO:0000259" key="3">
    <source>
        <dbReference type="Pfam" id="PF13649"/>
    </source>
</evidence>
<dbReference type="GO" id="GO:0008168">
    <property type="term" value="F:methyltransferase activity"/>
    <property type="evidence" value="ECO:0007669"/>
    <property type="project" value="UniProtKB-KW"/>
</dbReference>
<dbReference type="PANTHER" id="PTHR43861">
    <property type="entry name" value="TRANS-ACONITATE 2-METHYLTRANSFERASE-RELATED"/>
    <property type="match status" value="1"/>
</dbReference>
<dbReference type="Gene3D" id="2.20.25.110">
    <property type="entry name" value="S-adenosyl-L-methionine-dependent methyltransferases"/>
    <property type="match status" value="1"/>
</dbReference>
<keyword evidence="1 4" id="KW-0489">Methyltransferase</keyword>
<dbReference type="InterPro" id="IPR029063">
    <property type="entry name" value="SAM-dependent_MTases_sf"/>
</dbReference>
<dbReference type="EC" id="2.1.-.-" evidence="4"/>
<dbReference type="SUPFAM" id="SSF53335">
    <property type="entry name" value="S-adenosyl-L-methionine-dependent methyltransferases"/>
    <property type="match status" value="1"/>
</dbReference>
<keyword evidence="2 4" id="KW-0808">Transferase</keyword>
<dbReference type="InterPro" id="IPR041698">
    <property type="entry name" value="Methyltransf_25"/>
</dbReference>
<evidence type="ECO:0000313" key="5">
    <source>
        <dbReference type="Proteomes" id="UP001560573"/>
    </source>
</evidence>
<accession>A0ABV3ZLX7</accession>
<dbReference type="GO" id="GO:0032259">
    <property type="term" value="P:methylation"/>
    <property type="evidence" value="ECO:0007669"/>
    <property type="project" value="UniProtKB-KW"/>
</dbReference>
<gene>
    <name evidence="4" type="ORF">QTN47_23485</name>
</gene>
<sequence length="253" mass="29751">MDKNNIMPGTEWYIDWFASPYYDLLYQYRNSQEAWEFIQRVLTKLEADNGKKILDAGCGNGINTRAMSLMGLDVTGIDISFRLIDEARKMETPNLHFFQHDMRLPFHINYFDIALNLFNSFGYFRTEREHDNVIRTIAQSLKPNGTLVIDYLNTHYAEDNLVKNEKKTVNDVVFHIARWHSATHFYKQIQVEEKGKVLKHLYTERVAKFSPGDFTDMLSYQGMQVADMFGDYNLAPYDIRNSQRMVIFAKKIR</sequence>
<dbReference type="CDD" id="cd02440">
    <property type="entry name" value="AdoMet_MTases"/>
    <property type="match status" value="1"/>
</dbReference>
<evidence type="ECO:0000256" key="1">
    <source>
        <dbReference type="ARBA" id="ARBA00022603"/>
    </source>
</evidence>
<keyword evidence="5" id="KW-1185">Reference proteome</keyword>
<dbReference type="EMBL" id="JAULBC010000008">
    <property type="protein sequence ID" value="MEX6690495.1"/>
    <property type="molecule type" value="Genomic_DNA"/>
</dbReference>
<evidence type="ECO:0000313" key="4">
    <source>
        <dbReference type="EMBL" id="MEX6690495.1"/>
    </source>
</evidence>
<protein>
    <submittedName>
        <fullName evidence="4">Class I SAM-dependent methyltransferase</fullName>
        <ecNumber evidence="4">2.1.-.-</ecNumber>
    </submittedName>
</protein>